<sequence>MPRLRLFARFAAFGYLDKQLNNSSSMDRTLGIGAKVRVVWTFLCREDSSSQSNQHAPLDAQATSTEIWKNKWPDPGVKQKGASPAPQRPQINPHACLSSNHSVRLRKLVDVLGDSSSHTTMGHSKANASPGADISPAANLKEPDLEEYFEKAEDVEIVTETVE</sequence>
<feature type="compositionally biased region" description="Polar residues" evidence="1">
    <location>
        <begin position="50"/>
        <end position="67"/>
    </location>
</feature>
<name>A0A0J6FS56_COCPO</name>
<dbReference type="Proteomes" id="UP000054567">
    <property type="component" value="Unassembled WGS sequence"/>
</dbReference>
<gene>
    <name evidence="2" type="ORF">CPAG_08557</name>
</gene>
<dbReference type="EMBL" id="DS268113">
    <property type="protein sequence ID" value="KMM72260.1"/>
    <property type="molecule type" value="Genomic_DNA"/>
</dbReference>
<protein>
    <submittedName>
        <fullName evidence="2">Uncharacterized protein</fullName>
    </submittedName>
</protein>
<dbReference type="AlphaFoldDB" id="A0A0J6FS56"/>
<evidence type="ECO:0000313" key="3">
    <source>
        <dbReference type="Proteomes" id="UP000054567"/>
    </source>
</evidence>
<reference evidence="2 3" key="1">
    <citation type="submission" date="2007-06" db="EMBL/GenBank/DDBJ databases">
        <title>The Genome Sequence of Coccidioides posadasii RMSCC_3488.</title>
        <authorList>
            <consortium name="Coccidioides Genome Resources Consortium"/>
            <consortium name="The Broad Institute Genome Sequencing Platform"/>
            <person name="Henn M.R."/>
            <person name="Sykes S."/>
            <person name="Young S."/>
            <person name="Jaffe D."/>
            <person name="Berlin A."/>
            <person name="Alvarez P."/>
            <person name="Butler J."/>
            <person name="Gnerre S."/>
            <person name="Grabherr M."/>
            <person name="Mauceli E."/>
            <person name="Brockman W."/>
            <person name="Kodira C."/>
            <person name="Alvarado L."/>
            <person name="Zeng Q."/>
            <person name="Crawford M."/>
            <person name="Antoine C."/>
            <person name="Devon K."/>
            <person name="Galgiani J."/>
            <person name="Orsborn K."/>
            <person name="Lewis M.L."/>
            <person name="Nusbaum C."/>
            <person name="Galagan J."/>
            <person name="Birren B."/>
        </authorList>
    </citation>
    <scope>NUCLEOTIDE SEQUENCE [LARGE SCALE GENOMIC DNA]</scope>
    <source>
        <strain evidence="2 3">RMSCC 3488</strain>
    </source>
</reference>
<evidence type="ECO:0000256" key="1">
    <source>
        <dbReference type="SAM" id="MobiDB-lite"/>
    </source>
</evidence>
<dbReference type="VEuPathDB" id="FungiDB:CPAG_08557"/>
<feature type="region of interest" description="Disordered" evidence="1">
    <location>
        <begin position="50"/>
        <end position="99"/>
    </location>
</feature>
<feature type="region of interest" description="Disordered" evidence="1">
    <location>
        <begin position="114"/>
        <end position="138"/>
    </location>
</feature>
<organism evidence="2 3">
    <name type="scientific">Coccidioides posadasii RMSCC 3488</name>
    <dbReference type="NCBI Taxonomy" id="454284"/>
    <lineage>
        <taxon>Eukaryota</taxon>
        <taxon>Fungi</taxon>
        <taxon>Dikarya</taxon>
        <taxon>Ascomycota</taxon>
        <taxon>Pezizomycotina</taxon>
        <taxon>Eurotiomycetes</taxon>
        <taxon>Eurotiomycetidae</taxon>
        <taxon>Onygenales</taxon>
        <taxon>Onygenaceae</taxon>
        <taxon>Coccidioides</taxon>
    </lineage>
</organism>
<proteinExistence type="predicted"/>
<reference evidence="3" key="2">
    <citation type="journal article" date="2009" name="Genome Res.">
        <title>Comparative genomic analyses of the human fungal pathogens Coccidioides and their relatives.</title>
        <authorList>
            <person name="Sharpton T.J."/>
            <person name="Stajich J.E."/>
            <person name="Rounsley S.D."/>
            <person name="Gardner M.J."/>
            <person name="Wortman J.R."/>
            <person name="Jordar V.S."/>
            <person name="Maiti R."/>
            <person name="Kodira C.D."/>
            <person name="Neafsey D.E."/>
            <person name="Zeng Q."/>
            <person name="Hung C.-Y."/>
            <person name="McMahan C."/>
            <person name="Muszewska A."/>
            <person name="Grynberg M."/>
            <person name="Mandel M.A."/>
            <person name="Kellner E.M."/>
            <person name="Barker B.M."/>
            <person name="Galgiani J.N."/>
            <person name="Orbach M.J."/>
            <person name="Kirkland T.N."/>
            <person name="Cole G.T."/>
            <person name="Henn M.R."/>
            <person name="Birren B.W."/>
            <person name="Taylor J.W."/>
        </authorList>
    </citation>
    <scope>NUCLEOTIDE SEQUENCE [LARGE SCALE GENOMIC DNA]</scope>
    <source>
        <strain evidence="3">RMSCC 3488</strain>
    </source>
</reference>
<reference evidence="3" key="3">
    <citation type="journal article" date="2010" name="Genome Res.">
        <title>Population genomic sequencing of Coccidioides fungi reveals recent hybridization and transposon control.</title>
        <authorList>
            <person name="Neafsey D.E."/>
            <person name="Barker B.M."/>
            <person name="Sharpton T.J."/>
            <person name="Stajich J.E."/>
            <person name="Park D.J."/>
            <person name="Whiston E."/>
            <person name="Hung C.-Y."/>
            <person name="McMahan C."/>
            <person name="White J."/>
            <person name="Sykes S."/>
            <person name="Heiman D."/>
            <person name="Young S."/>
            <person name="Zeng Q."/>
            <person name="Abouelleil A."/>
            <person name="Aftuck L."/>
            <person name="Bessette D."/>
            <person name="Brown A."/>
            <person name="FitzGerald M."/>
            <person name="Lui A."/>
            <person name="Macdonald J.P."/>
            <person name="Priest M."/>
            <person name="Orbach M.J."/>
            <person name="Galgiani J.N."/>
            <person name="Kirkland T.N."/>
            <person name="Cole G.T."/>
            <person name="Birren B.W."/>
            <person name="Henn M.R."/>
            <person name="Taylor J.W."/>
            <person name="Rounsley S.D."/>
        </authorList>
    </citation>
    <scope>NUCLEOTIDE SEQUENCE [LARGE SCALE GENOMIC DNA]</scope>
    <source>
        <strain evidence="3">RMSCC 3488</strain>
    </source>
</reference>
<accession>A0A0J6FS56</accession>
<evidence type="ECO:0000313" key="2">
    <source>
        <dbReference type="EMBL" id="KMM72260.1"/>
    </source>
</evidence>